<name>A0A2P0VNR0_9VIRU</name>
<evidence type="ECO:0000313" key="1">
    <source>
        <dbReference type="EMBL" id="AUF82537.1"/>
    </source>
</evidence>
<sequence length="304" mass="34503">MPRSESYNSPLKSMSPNKRAINSWLAMELAKYQDSVACVLDDIKLESARAMKASCENSQIFVMNFEDEITSTANDYGFIGMPGYTTYTLKKMLHSFCMKKSLSILYLDYCGAPVDKPSFKPSDDLTLGAHLLKSGGILAVTFSCRIKGGVNSNVRALFRRSLYKKGSPFRVETIFRHQYKDQGSQTMTTFVFQVFHDNDTPCRENAQEIDFLKILADIKGSHLVETDESEEYYVDTIEDITIDDGHIQLRVLWSTGEMSWEPLGTVETGIQGTTAFDLFLKTPAWLRFVDNTPYDFVKEWPTQV</sequence>
<dbReference type="EMBL" id="KY322437">
    <property type="protein sequence ID" value="AUF82537.1"/>
    <property type="molecule type" value="Genomic_DNA"/>
</dbReference>
<keyword evidence="2" id="KW-1185">Reference proteome</keyword>
<dbReference type="Proteomes" id="UP000244773">
    <property type="component" value="Segment"/>
</dbReference>
<organism evidence="1">
    <name type="scientific">Tetraselmis virus 1</name>
    <dbReference type="NCBI Taxonomy" id="2060617"/>
    <lineage>
        <taxon>Viruses</taxon>
        <taxon>Varidnaviria</taxon>
        <taxon>Bamfordvirae</taxon>
        <taxon>Nucleocytoviricota</taxon>
        <taxon>Megaviricetes</taxon>
        <taxon>Imitervirales</taxon>
        <taxon>Allomimiviridae</taxon>
        <taxon>Oceanusvirus</taxon>
        <taxon>Oceanusvirus kaneohense</taxon>
    </lineage>
</organism>
<proteinExistence type="predicted"/>
<evidence type="ECO:0008006" key="3">
    <source>
        <dbReference type="Google" id="ProtNLM"/>
    </source>
</evidence>
<gene>
    <name evidence="1" type="ORF">TetV_455</name>
</gene>
<accession>A0A2P0VNR0</accession>
<evidence type="ECO:0000313" key="2">
    <source>
        <dbReference type="Proteomes" id="UP000244773"/>
    </source>
</evidence>
<protein>
    <recommendedName>
        <fullName evidence="3">Chromo domain-containing protein</fullName>
    </recommendedName>
</protein>
<reference evidence="1" key="1">
    <citation type="journal article" date="2018" name="Virology">
        <title>A giant virus infecting green algae encodes key fermentation genes.</title>
        <authorList>
            <person name="Schvarcz C.R."/>
            <person name="Steward G.F."/>
        </authorList>
    </citation>
    <scope>NUCLEOTIDE SEQUENCE [LARGE SCALE GENOMIC DNA]</scope>
</reference>